<gene>
    <name evidence="2" type="ORF">ANCCEY_10147</name>
</gene>
<evidence type="ECO:0000259" key="1">
    <source>
        <dbReference type="Pfam" id="PF00248"/>
    </source>
</evidence>
<feature type="domain" description="NADP-dependent oxidoreductase" evidence="1">
    <location>
        <begin position="158"/>
        <end position="278"/>
    </location>
</feature>
<dbReference type="AlphaFoldDB" id="A0A0D6LT21"/>
<sequence length="284" mass="31828">MHENMDEANNTAEHRPYRCVGVIDPLAIGSDSLFDLPDHAMVTTVPTGRLYRLCGLFVQKFEGLVSFTCLCKSTELPGASHTCTLSFQQMPAPTVKLSSGFEMPLVGLGTWQSKPGEVGKAVEAALKAGYTHIDCAWIYGNQVEIGEVLKKLFSSTHKKNVEEILTQLQLKYIDLMLIHWPGGYEEGTDPLPKRPGSDKYKYSNEDYITTWKVLEGFVKEGKIRSIGISNFNHKQIDRVIANSTIKPAVHQVECHPYLQQKKLRAYCKEKGIAVTAYRQVLFLC</sequence>
<dbReference type="PANTHER" id="PTHR11732">
    <property type="entry name" value="ALDO/KETO REDUCTASE"/>
    <property type="match status" value="1"/>
</dbReference>
<dbReference type="PRINTS" id="PR00069">
    <property type="entry name" value="ALDKETRDTASE"/>
</dbReference>
<name>A0A0D6LT21_9BILA</name>
<keyword evidence="3" id="KW-1185">Reference proteome</keyword>
<protein>
    <submittedName>
        <fullName evidence="2">Oxidoreductase, aldo/keto reductase family protein</fullName>
    </submittedName>
</protein>
<dbReference type="EMBL" id="KE125164">
    <property type="protein sequence ID" value="EPB70772.1"/>
    <property type="molecule type" value="Genomic_DNA"/>
</dbReference>
<dbReference type="Proteomes" id="UP000054495">
    <property type="component" value="Unassembled WGS sequence"/>
</dbReference>
<organism evidence="2 3">
    <name type="scientific">Ancylostoma ceylanicum</name>
    <dbReference type="NCBI Taxonomy" id="53326"/>
    <lineage>
        <taxon>Eukaryota</taxon>
        <taxon>Metazoa</taxon>
        <taxon>Ecdysozoa</taxon>
        <taxon>Nematoda</taxon>
        <taxon>Chromadorea</taxon>
        <taxon>Rhabditida</taxon>
        <taxon>Rhabditina</taxon>
        <taxon>Rhabditomorpha</taxon>
        <taxon>Strongyloidea</taxon>
        <taxon>Ancylostomatidae</taxon>
        <taxon>Ancylostomatinae</taxon>
        <taxon>Ancylostoma</taxon>
    </lineage>
</organism>
<dbReference type="Pfam" id="PF00248">
    <property type="entry name" value="Aldo_ket_red"/>
    <property type="match status" value="2"/>
</dbReference>
<feature type="domain" description="NADP-dependent oxidoreductase" evidence="1">
    <location>
        <begin position="107"/>
        <end position="154"/>
    </location>
</feature>
<dbReference type="InterPro" id="IPR023210">
    <property type="entry name" value="NADP_OxRdtase_dom"/>
</dbReference>
<dbReference type="PROSITE" id="PS00062">
    <property type="entry name" value="ALDOKETO_REDUCTASE_2"/>
    <property type="match status" value="1"/>
</dbReference>
<dbReference type="InterPro" id="IPR020471">
    <property type="entry name" value="AKR"/>
</dbReference>
<accession>A0A0D6LT21</accession>
<dbReference type="Gene3D" id="3.20.20.100">
    <property type="entry name" value="NADP-dependent oxidoreductase domain"/>
    <property type="match status" value="1"/>
</dbReference>
<dbReference type="SUPFAM" id="SSF51430">
    <property type="entry name" value="NAD(P)-linked oxidoreductase"/>
    <property type="match status" value="1"/>
</dbReference>
<dbReference type="GO" id="GO:0016491">
    <property type="term" value="F:oxidoreductase activity"/>
    <property type="evidence" value="ECO:0007669"/>
    <property type="project" value="InterPro"/>
</dbReference>
<proteinExistence type="predicted"/>
<dbReference type="InterPro" id="IPR036812">
    <property type="entry name" value="NAD(P)_OxRdtase_dom_sf"/>
</dbReference>
<reference evidence="2 3" key="1">
    <citation type="submission" date="2013-05" db="EMBL/GenBank/DDBJ databases">
        <title>Draft genome of the parasitic nematode Anyclostoma ceylanicum.</title>
        <authorList>
            <person name="Mitreva M."/>
        </authorList>
    </citation>
    <scope>NUCLEOTIDE SEQUENCE [LARGE SCALE GENOMIC DNA]</scope>
</reference>
<dbReference type="InterPro" id="IPR018170">
    <property type="entry name" value="Aldo/ket_reductase_CS"/>
</dbReference>
<evidence type="ECO:0000313" key="2">
    <source>
        <dbReference type="EMBL" id="EPB70772.1"/>
    </source>
</evidence>
<evidence type="ECO:0000313" key="3">
    <source>
        <dbReference type="Proteomes" id="UP000054495"/>
    </source>
</evidence>